<dbReference type="InterPro" id="IPR016181">
    <property type="entry name" value="Acyl_CoA_acyltransferase"/>
</dbReference>
<evidence type="ECO:0000313" key="4">
    <source>
        <dbReference type="Proteomes" id="UP000681341"/>
    </source>
</evidence>
<proteinExistence type="predicted"/>
<evidence type="ECO:0000313" key="3">
    <source>
        <dbReference type="EMBL" id="MBO3734534.1"/>
    </source>
</evidence>
<dbReference type="InterPro" id="IPR031165">
    <property type="entry name" value="GNAT_YJDJ"/>
</dbReference>
<evidence type="ECO:0000259" key="1">
    <source>
        <dbReference type="PROSITE" id="PS51186"/>
    </source>
</evidence>
<gene>
    <name evidence="3" type="ORF">J5V16_17030</name>
</gene>
<feature type="domain" description="N-acetyltransferase" evidence="2">
    <location>
        <begin position="22"/>
        <end position="108"/>
    </location>
</feature>
<dbReference type="InterPro" id="IPR045057">
    <property type="entry name" value="Gcn5-rel_NAT"/>
</dbReference>
<dbReference type="PROSITE" id="PS51186">
    <property type="entry name" value="GNAT"/>
    <property type="match status" value="1"/>
</dbReference>
<name>A0ABS3U6X7_9ACTN</name>
<comment type="caution">
    <text evidence="3">The sequence shown here is derived from an EMBL/GenBank/DDBJ whole genome shotgun (WGS) entry which is preliminary data.</text>
</comment>
<dbReference type="PANTHER" id="PTHR31435:SF10">
    <property type="entry name" value="BSR4717 PROTEIN"/>
    <property type="match status" value="1"/>
</dbReference>
<dbReference type="PROSITE" id="PS51729">
    <property type="entry name" value="GNAT_YJDJ"/>
    <property type="match status" value="1"/>
</dbReference>
<dbReference type="InterPro" id="IPR000182">
    <property type="entry name" value="GNAT_dom"/>
</dbReference>
<dbReference type="Proteomes" id="UP000681341">
    <property type="component" value="Unassembled WGS sequence"/>
</dbReference>
<dbReference type="RefSeq" id="WP_208497715.1">
    <property type="nucleotide sequence ID" value="NZ_JAGFNP010000010.1"/>
</dbReference>
<keyword evidence="4" id="KW-1185">Reference proteome</keyword>
<reference evidence="3 4" key="1">
    <citation type="submission" date="2021-03" db="EMBL/GenBank/DDBJ databases">
        <title>Glycomyces sp. nov., a novel actinomycete isolated from soil.</title>
        <authorList>
            <person name="Yang X."/>
            <person name="Xu X."/>
        </authorList>
    </citation>
    <scope>NUCLEOTIDE SEQUENCE [LARGE SCALE GENOMIC DNA]</scope>
    <source>
        <strain evidence="3 4">NEAU-S30</strain>
    </source>
</reference>
<dbReference type="PANTHER" id="PTHR31435">
    <property type="entry name" value="PROTEIN NATD1"/>
    <property type="match status" value="1"/>
</dbReference>
<organism evidence="3 4">
    <name type="scientific">Glycomyces niveus</name>
    <dbReference type="NCBI Taxonomy" id="2820287"/>
    <lineage>
        <taxon>Bacteria</taxon>
        <taxon>Bacillati</taxon>
        <taxon>Actinomycetota</taxon>
        <taxon>Actinomycetes</taxon>
        <taxon>Glycomycetales</taxon>
        <taxon>Glycomycetaceae</taxon>
        <taxon>Glycomyces</taxon>
    </lineage>
</organism>
<protein>
    <submittedName>
        <fullName evidence="3">N-acetyltransferase</fullName>
    </submittedName>
</protein>
<evidence type="ECO:0000259" key="2">
    <source>
        <dbReference type="PROSITE" id="PS51729"/>
    </source>
</evidence>
<dbReference type="CDD" id="cd04301">
    <property type="entry name" value="NAT_SF"/>
    <property type="match status" value="1"/>
</dbReference>
<dbReference type="Pfam" id="PF14542">
    <property type="entry name" value="Acetyltransf_CG"/>
    <property type="match status" value="1"/>
</dbReference>
<accession>A0ABS3U6X7</accession>
<feature type="domain" description="N-acetyltransferase" evidence="1">
    <location>
        <begin position="1"/>
        <end position="118"/>
    </location>
</feature>
<dbReference type="EMBL" id="JAGFNP010000010">
    <property type="protein sequence ID" value="MBO3734534.1"/>
    <property type="molecule type" value="Genomic_DNA"/>
</dbReference>
<sequence length="118" mass="13397">MAVKERAAKETPVKEQLTVDVTDAPELDRYEARVDGELVGYTEYRRHDGTIMLSCTEVPEELQNKGIGAALARFAFDRAREEGKRIEPVDPFIAGWIERHPDYADMVHEKAIHLGEET</sequence>
<dbReference type="SUPFAM" id="SSF55729">
    <property type="entry name" value="Acyl-CoA N-acyltransferases (Nat)"/>
    <property type="match status" value="1"/>
</dbReference>
<dbReference type="Gene3D" id="3.40.630.30">
    <property type="match status" value="1"/>
</dbReference>